<keyword evidence="2" id="KW-1185">Reference proteome</keyword>
<dbReference type="Gramene" id="TVT97343">
    <property type="protein sequence ID" value="TVT97343"/>
    <property type="gene ID" value="EJB05_57411"/>
</dbReference>
<reference evidence="1 2" key="1">
    <citation type="journal article" date="2019" name="Sci. Rep.">
        <title>A high-quality genome of Eragrostis curvula grass provides insights into Poaceae evolution and supports new strategies to enhance forage quality.</title>
        <authorList>
            <person name="Carballo J."/>
            <person name="Santos B.A.C.M."/>
            <person name="Zappacosta D."/>
            <person name="Garbus I."/>
            <person name="Selva J.P."/>
            <person name="Gallo C.A."/>
            <person name="Diaz A."/>
            <person name="Albertini E."/>
            <person name="Caccamo M."/>
            <person name="Echenique V."/>
        </authorList>
    </citation>
    <scope>NUCLEOTIDE SEQUENCE [LARGE SCALE GENOMIC DNA]</scope>
    <source>
        <strain evidence="2">cv. Victoria</strain>
        <tissue evidence="1">Leaf</tissue>
    </source>
</reference>
<protein>
    <submittedName>
        <fullName evidence="1">Uncharacterized protein</fullName>
    </submittedName>
</protein>
<proteinExistence type="predicted"/>
<comment type="caution">
    <text evidence="1">The sequence shown here is derived from an EMBL/GenBank/DDBJ whole genome shotgun (WGS) entry which is preliminary data.</text>
</comment>
<feature type="non-terminal residue" evidence="1">
    <location>
        <position position="1"/>
    </location>
</feature>
<name>A0A5J9SEW4_9POAL</name>
<evidence type="ECO:0000313" key="1">
    <source>
        <dbReference type="EMBL" id="TVT97343.1"/>
    </source>
</evidence>
<dbReference type="EMBL" id="RWGY01001024">
    <property type="protein sequence ID" value="TVT97343.1"/>
    <property type="molecule type" value="Genomic_DNA"/>
</dbReference>
<dbReference type="AlphaFoldDB" id="A0A5J9SEW4"/>
<dbReference type="Proteomes" id="UP000324897">
    <property type="component" value="Unassembled WGS sequence"/>
</dbReference>
<accession>A0A5J9SEW4</accession>
<gene>
    <name evidence="1" type="ORF">EJB05_57411</name>
</gene>
<organism evidence="1 2">
    <name type="scientific">Eragrostis curvula</name>
    <name type="common">weeping love grass</name>
    <dbReference type="NCBI Taxonomy" id="38414"/>
    <lineage>
        <taxon>Eukaryota</taxon>
        <taxon>Viridiplantae</taxon>
        <taxon>Streptophyta</taxon>
        <taxon>Embryophyta</taxon>
        <taxon>Tracheophyta</taxon>
        <taxon>Spermatophyta</taxon>
        <taxon>Magnoliopsida</taxon>
        <taxon>Liliopsida</taxon>
        <taxon>Poales</taxon>
        <taxon>Poaceae</taxon>
        <taxon>PACMAD clade</taxon>
        <taxon>Chloridoideae</taxon>
        <taxon>Eragrostideae</taxon>
        <taxon>Eragrostidinae</taxon>
        <taxon>Eragrostis</taxon>
    </lineage>
</organism>
<evidence type="ECO:0000313" key="2">
    <source>
        <dbReference type="Proteomes" id="UP000324897"/>
    </source>
</evidence>
<sequence>MLQVEDSRLGSLYKLLVHKNELLFQPHSRQCSEWREGATVHLLFNMELCDEALVFLWLQDCLANKVMKITTFVF</sequence>